<dbReference type="Pfam" id="PF17932">
    <property type="entry name" value="TetR_C_24"/>
    <property type="match status" value="1"/>
</dbReference>
<dbReference type="InterPro" id="IPR041490">
    <property type="entry name" value="KstR2_TetR_C"/>
</dbReference>
<accession>A0A1H4KYU9</accession>
<name>A0A1H4KYU9_9NOCA</name>
<dbReference type="InterPro" id="IPR050109">
    <property type="entry name" value="HTH-type_TetR-like_transc_reg"/>
</dbReference>
<evidence type="ECO:0000313" key="5">
    <source>
        <dbReference type="Proteomes" id="UP000183561"/>
    </source>
</evidence>
<dbReference type="GO" id="GO:0000976">
    <property type="term" value="F:transcription cis-regulatory region binding"/>
    <property type="evidence" value="ECO:0007669"/>
    <property type="project" value="TreeGrafter"/>
</dbReference>
<dbReference type="GO" id="GO:0003700">
    <property type="term" value="F:DNA-binding transcription factor activity"/>
    <property type="evidence" value="ECO:0007669"/>
    <property type="project" value="TreeGrafter"/>
</dbReference>
<evidence type="ECO:0000256" key="2">
    <source>
        <dbReference type="PROSITE-ProRule" id="PRU00335"/>
    </source>
</evidence>
<dbReference type="PANTHER" id="PTHR30055:SF200">
    <property type="entry name" value="HTH-TYPE TRANSCRIPTIONAL REPRESSOR BDCR"/>
    <property type="match status" value="1"/>
</dbReference>
<dbReference type="PANTHER" id="PTHR30055">
    <property type="entry name" value="HTH-TYPE TRANSCRIPTIONAL REGULATOR RUTR"/>
    <property type="match status" value="1"/>
</dbReference>
<dbReference type="AlphaFoldDB" id="A0A1H4KYU9"/>
<feature type="domain" description="HTH tetR-type" evidence="3">
    <location>
        <begin position="19"/>
        <end position="79"/>
    </location>
</feature>
<evidence type="ECO:0000256" key="1">
    <source>
        <dbReference type="ARBA" id="ARBA00023125"/>
    </source>
</evidence>
<dbReference type="Gene3D" id="1.10.357.10">
    <property type="entry name" value="Tetracycline Repressor, domain 2"/>
    <property type="match status" value="1"/>
</dbReference>
<dbReference type="SUPFAM" id="SSF46689">
    <property type="entry name" value="Homeodomain-like"/>
    <property type="match status" value="1"/>
</dbReference>
<proteinExistence type="predicted"/>
<keyword evidence="5" id="KW-1185">Reference proteome</keyword>
<reference evidence="5" key="1">
    <citation type="submission" date="2016-10" db="EMBL/GenBank/DDBJ databases">
        <authorList>
            <person name="Varghese N."/>
            <person name="Submissions S."/>
        </authorList>
    </citation>
    <scope>NUCLEOTIDE SEQUENCE [LARGE SCALE GENOMIC DNA]</scope>
    <source>
        <strain evidence="5">DSM 44498</strain>
    </source>
</reference>
<dbReference type="EMBL" id="FNSV01000005">
    <property type="protein sequence ID" value="SEB63623.1"/>
    <property type="molecule type" value="Genomic_DNA"/>
</dbReference>
<dbReference type="Pfam" id="PF00440">
    <property type="entry name" value="TetR_N"/>
    <property type="match status" value="1"/>
</dbReference>
<feature type="DNA-binding region" description="H-T-H motif" evidence="2">
    <location>
        <begin position="42"/>
        <end position="61"/>
    </location>
</feature>
<organism evidence="4 5">
    <name type="scientific">Rhodococcus koreensis</name>
    <dbReference type="NCBI Taxonomy" id="99653"/>
    <lineage>
        <taxon>Bacteria</taxon>
        <taxon>Bacillati</taxon>
        <taxon>Actinomycetota</taxon>
        <taxon>Actinomycetes</taxon>
        <taxon>Mycobacteriales</taxon>
        <taxon>Nocardiaceae</taxon>
        <taxon>Rhodococcus</taxon>
    </lineage>
</organism>
<dbReference type="OrthoDB" id="1669699at2"/>
<dbReference type="PRINTS" id="PR00455">
    <property type="entry name" value="HTHTETR"/>
</dbReference>
<dbReference type="SUPFAM" id="SSF48498">
    <property type="entry name" value="Tetracyclin repressor-like, C-terminal domain"/>
    <property type="match status" value="1"/>
</dbReference>
<evidence type="ECO:0000259" key="3">
    <source>
        <dbReference type="PROSITE" id="PS50977"/>
    </source>
</evidence>
<dbReference type="PROSITE" id="PS50977">
    <property type="entry name" value="HTH_TETR_2"/>
    <property type="match status" value="1"/>
</dbReference>
<dbReference type="Proteomes" id="UP000183561">
    <property type="component" value="Unassembled WGS sequence"/>
</dbReference>
<dbReference type="InterPro" id="IPR001647">
    <property type="entry name" value="HTH_TetR"/>
</dbReference>
<keyword evidence="1 2" id="KW-0238">DNA-binding</keyword>
<sequence length="206" mass="23047">MAEGRANAPVARRSNVRGEATRARLLAAALDTFAVQGYHGTGTRDIADEAGISQAAMFVHYSTKEDLLFQLAVDGHRTIVEIVREAAARKGTAAEKLSAVVRDHSRYHAQFQKQARVVNFEIGALTREHREEISRYRRELESIVRGILIEGVQSGDFRVVDLPMTALALLSLGFDVCRWYREDGIWTIEEIGDRYQEMALRIVGCS</sequence>
<gene>
    <name evidence="4" type="ORF">SAMN04490239_0988</name>
</gene>
<protein>
    <submittedName>
        <fullName evidence="4">DNA-binding transcriptional regulator, AcrR family</fullName>
    </submittedName>
</protein>
<dbReference type="InterPro" id="IPR036271">
    <property type="entry name" value="Tet_transcr_reg_TetR-rel_C_sf"/>
</dbReference>
<dbReference type="InterPro" id="IPR009057">
    <property type="entry name" value="Homeodomain-like_sf"/>
</dbReference>
<evidence type="ECO:0000313" key="4">
    <source>
        <dbReference type="EMBL" id="SEB63623.1"/>
    </source>
</evidence>